<dbReference type="InterPro" id="IPR014982">
    <property type="entry name" value="GSCFA"/>
</dbReference>
<gene>
    <name evidence="2" type="ORF">LU635_07615</name>
</gene>
<keyword evidence="3" id="KW-1185">Reference proteome</keyword>
<accession>A0A9X1UWB8</accession>
<dbReference type="EMBL" id="JAJSON010000018">
    <property type="protein sequence ID" value="MCG9971498.1"/>
    <property type="molecule type" value="Genomic_DNA"/>
</dbReference>
<comment type="caution">
    <text evidence="2">The sequence shown here is derived from an EMBL/GenBank/DDBJ whole genome shotgun (WGS) entry which is preliminary data.</text>
</comment>
<evidence type="ECO:0000313" key="2">
    <source>
        <dbReference type="EMBL" id="MCG9971498.1"/>
    </source>
</evidence>
<dbReference type="SUPFAM" id="SSF52266">
    <property type="entry name" value="SGNH hydrolase"/>
    <property type="match status" value="1"/>
</dbReference>
<dbReference type="Proteomes" id="UP001139344">
    <property type="component" value="Unassembled WGS sequence"/>
</dbReference>
<proteinExistence type="predicted"/>
<evidence type="ECO:0000313" key="3">
    <source>
        <dbReference type="Proteomes" id="UP001139344"/>
    </source>
</evidence>
<name>A0A9X1UWB8_9FLAO</name>
<reference evidence="2" key="1">
    <citation type="submission" date="2021-12" db="EMBL/GenBank/DDBJ databases">
        <title>Description of Gramella crocea sp. nov., a new bacterium isolated from activated sludge.</title>
        <authorList>
            <person name="Zhang X."/>
        </authorList>
    </citation>
    <scope>NUCLEOTIDE SEQUENCE</scope>
    <source>
        <strain evidence="2">YB25</strain>
    </source>
</reference>
<feature type="domain" description="GSCFA" evidence="1">
    <location>
        <begin position="22"/>
        <end position="257"/>
    </location>
</feature>
<organism evidence="2 3">
    <name type="scientific">Christiangramia crocea</name>
    <dbReference type="NCBI Taxonomy" id="2904124"/>
    <lineage>
        <taxon>Bacteria</taxon>
        <taxon>Pseudomonadati</taxon>
        <taxon>Bacteroidota</taxon>
        <taxon>Flavobacteriia</taxon>
        <taxon>Flavobacteriales</taxon>
        <taxon>Flavobacteriaceae</taxon>
        <taxon>Christiangramia</taxon>
    </lineage>
</organism>
<dbReference type="AlphaFoldDB" id="A0A9X1UWB8"/>
<dbReference type="RefSeq" id="WP_240097810.1">
    <property type="nucleotide sequence ID" value="NZ_JAJSON010000018.1"/>
</dbReference>
<evidence type="ECO:0000259" key="1">
    <source>
        <dbReference type="Pfam" id="PF08885"/>
    </source>
</evidence>
<dbReference type="Pfam" id="PF08885">
    <property type="entry name" value="GSCFA"/>
    <property type="match status" value="1"/>
</dbReference>
<protein>
    <submittedName>
        <fullName evidence="2">GSCFA domain-containing protein</fullName>
    </submittedName>
</protein>
<sequence length="327" mass="37932">MDFRTIVPVQKGAPKIEHGKGVFLIGSCFVENIGAKLDWFKFRNRQNPTGIIFHPSPIRRFFQRLSNNENYSDRDLIEFNDGWQSLEAHSDMRRESREECLKDLNTSLENSREFFAGASHVIISLGTAWGYIYEGTTDIVANCHKIPQKRFRKELSSVDEIINDLEVISHSVSQMNEEAKIIFTISPVRHLKDGVVENQQSKAHLTTALHEFLGNNDSAVYFPSYEIMMDELRDYRFYAEDMLHPSKVAVDYIWKLFSYNWISSKSLELNLEIDKIQKALSHRSRAENTTEHKKFLTKIQVKIEEIQKNHPEITFSQALLLLGLSIF</sequence>